<dbReference type="Pfam" id="PF24035">
    <property type="entry name" value="DUF7344"/>
    <property type="match status" value="1"/>
</dbReference>
<evidence type="ECO:0000259" key="1">
    <source>
        <dbReference type="Pfam" id="PF24035"/>
    </source>
</evidence>
<dbReference type="OrthoDB" id="247722at2157"/>
<feature type="domain" description="DUF7344" evidence="1">
    <location>
        <begin position="15"/>
        <end position="93"/>
    </location>
</feature>
<dbReference type="AlphaFoldDB" id="A0A1H1GRT5"/>
<evidence type="ECO:0000313" key="3">
    <source>
        <dbReference type="Proteomes" id="UP000198848"/>
    </source>
</evidence>
<organism evidence="2 3">
    <name type="scientific">Natronobacterium texcoconense</name>
    <dbReference type="NCBI Taxonomy" id="1095778"/>
    <lineage>
        <taxon>Archaea</taxon>
        <taxon>Methanobacteriati</taxon>
        <taxon>Methanobacteriota</taxon>
        <taxon>Stenosarchaea group</taxon>
        <taxon>Halobacteria</taxon>
        <taxon>Halobacteriales</taxon>
        <taxon>Natrialbaceae</taxon>
        <taxon>Natronobacterium</taxon>
    </lineage>
</organism>
<evidence type="ECO:0000313" key="2">
    <source>
        <dbReference type="EMBL" id="SDR15897.1"/>
    </source>
</evidence>
<dbReference type="Proteomes" id="UP000198848">
    <property type="component" value="Unassembled WGS sequence"/>
</dbReference>
<accession>A0A1H1GRT5</accession>
<dbReference type="InterPro" id="IPR036388">
    <property type="entry name" value="WH-like_DNA-bd_sf"/>
</dbReference>
<sequence>MVGPQCEHDAANATFDVLAHHRRRYVLQCLHEFENPIPISELADEVAVREYETSLAEISAERLDRVGISLHHVHVPKLVEEGYVRYDREQSQVTLEEPAVQLEQLRAYIRYNRAVML</sequence>
<protein>
    <recommendedName>
        <fullName evidence="1">DUF7344 domain-containing protein</fullName>
    </recommendedName>
</protein>
<proteinExistence type="predicted"/>
<keyword evidence="3" id="KW-1185">Reference proteome</keyword>
<reference evidence="3" key="1">
    <citation type="submission" date="2016-10" db="EMBL/GenBank/DDBJ databases">
        <authorList>
            <person name="Varghese N."/>
            <person name="Submissions S."/>
        </authorList>
    </citation>
    <scope>NUCLEOTIDE SEQUENCE [LARGE SCALE GENOMIC DNA]</scope>
    <source>
        <strain evidence="3">DSM 24767</strain>
    </source>
</reference>
<gene>
    <name evidence="2" type="ORF">SAMN04489842_2571</name>
</gene>
<dbReference type="Gene3D" id="1.10.10.10">
    <property type="entry name" value="Winged helix-like DNA-binding domain superfamily/Winged helix DNA-binding domain"/>
    <property type="match status" value="1"/>
</dbReference>
<dbReference type="EMBL" id="FNLC01000002">
    <property type="protein sequence ID" value="SDR15897.1"/>
    <property type="molecule type" value="Genomic_DNA"/>
</dbReference>
<dbReference type="InterPro" id="IPR055768">
    <property type="entry name" value="DUF7344"/>
</dbReference>
<dbReference type="RefSeq" id="WP_090382337.1">
    <property type="nucleotide sequence ID" value="NZ_FNLC01000002.1"/>
</dbReference>
<name>A0A1H1GRT5_NATTX</name>